<feature type="compositionally biased region" description="Gly residues" evidence="1">
    <location>
        <begin position="103"/>
        <end position="112"/>
    </location>
</feature>
<feature type="region of interest" description="Disordered" evidence="1">
    <location>
        <begin position="1"/>
        <end position="29"/>
    </location>
</feature>
<feature type="region of interest" description="Disordered" evidence="1">
    <location>
        <begin position="103"/>
        <end position="123"/>
    </location>
</feature>
<comment type="caution">
    <text evidence="2">The sequence shown here is derived from an EMBL/GenBank/DDBJ whole genome shotgun (WGS) entry which is preliminary data.</text>
</comment>
<organism evidence="2 3">
    <name type="scientific">Pseudonocardia ailaonensis</name>
    <dbReference type="NCBI Taxonomy" id="367279"/>
    <lineage>
        <taxon>Bacteria</taxon>
        <taxon>Bacillati</taxon>
        <taxon>Actinomycetota</taxon>
        <taxon>Actinomycetes</taxon>
        <taxon>Pseudonocardiales</taxon>
        <taxon>Pseudonocardiaceae</taxon>
        <taxon>Pseudonocardia</taxon>
    </lineage>
</organism>
<keyword evidence="3" id="KW-1185">Reference proteome</keyword>
<dbReference type="Proteomes" id="UP001500449">
    <property type="component" value="Unassembled WGS sequence"/>
</dbReference>
<sequence length="123" mass="12774">MDVTCGGLRKVAGDTSGRAPPGSRCSLRADERVPDPTVRVRREGLTREARDQTAQWGGGVRSGVPGSRYATRAGCRTGHVADVRLASRNCRLAGLAIRRAGWGTGVRGGRGGEVSSAGTGNKT</sequence>
<dbReference type="EMBL" id="BAAAQK010000012">
    <property type="protein sequence ID" value="GAA1856354.1"/>
    <property type="molecule type" value="Genomic_DNA"/>
</dbReference>
<protein>
    <submittedName>
        <fullName evidence="2">Uncharacterized protein</fullName>
    </submittedName>
</protein>
<name>A0ABN2NBR8_9PSEU</name>
<accession>A0ABN2NBR8</accession>
<proteinExistence type="predicted"/>
<gene>
    <name evidence="2" type="ORF">GCM10009836_40690</name>
</gene>
<feature type="compositionally biased region" description="Low complexity" evidence="1">
    <location>
        <begin position="113"/>
        <end position="123"/>
    </location>
</feature>
<evidence type="ECO:0000313" key="3">
    <source>
        <dbReference type="Proteomes" id="UP001500449"/>
    </source>
</evidence>
<evidence type="ECO:0000256" key="1">
    <source>
        <dbReference type="SAM" id="MobiDB-lite"/>
    </source>
</evidence>
<reference evidence="2 3" key="1">
    <citation type="journal article" date="2019" name="Int. J. Syst. Evol. Microbiol.">
        <title>The Global Catalogue of Microorganisms (GCM) 10K type strain sequencing project: providing services to taxonomists for standard genome sequencing and annotation.</title>
        <authorList>
            <consortium name="The Broad Institute Genomics Platform"/>
            <consortium name="The Broad Institute Genome Sequencing Center for Infectious Disease"/>
            <person name="Wu L."/>
            <person name="Ma J."/>
        </authorList>
    </citation>
    <scope>NUCLEOTIDE SEQUENCE [LARGE SCALE GENOMIC DNA]</scope>
    <source>
        <strain evidence="2 3">JCM 16009</strain>
    </source>
</reference>
<evidence type="ECO:0000313" key="2">
    <source>
        <dbReference type="EMBL" id="GAA1856354.1"/>
    </source>
</evidence>